<feature type="region of interest" description="Disordered" evidence="1">
    <location>
        <begin position="153"/>
        <end position="276"/>
    </location>
</feature>
<evidence type="ECO:0000259" key="3">
    <source>
        <dbReference type="Pfam" id="PF20177"/>
    </source>
</evidence>
<evidence type="ECO:0000256" key="2">
    <source>
        <dbReference type="SAM" id="Phobius"/>
    </source>
</evidence>
<feature type="compositionally biased region" description="Basic and acidic residues" evidence="1">
    <location>
        <begin position="208"/>
        <end position="218"/>
    </location>
</feature>
<feature type="compositionally biased region" description="Pro residues" evidence="1">
    <location>
        <begin position="232"/>
        <end position="251"/>
    </location>
</feature>
<feature type="transmembrane region" description="Helical" evidence="2">
    <location>
        <begin position="73"/>
        <end position="96"/>
    </location>
</feature>
<dbReference type="KEGG" id="cgt:cgR_1110"/>
<evidence type="ECO:0000256" key="1">
    <source>
        <dbReference type="SAM" id="MobiDB-lite"/>
    </source>
</evidence>
<dbReference type="Pfam" id="PF20177">
    <property type="entry name" value="DUF6542"/>
    <property type="match status" value="1"/>
</dbReference>
<keyword evidence="2" id="KW-1133">Transmembrane helix</keyword>
<dbReference type="EMBL" id="AP009044">
    <property type="protein sequence ID" value="BAF54087.1"/>
    <property type="molecule type" value="Genomic_DNA"/>
</dbReference>
<feature type="transmembrane region" description="Helical" evidence="2">
    <location>
        <begin position="20"/>
        <end position="45"/>
    </location>
</feature>
<protein>
    <recommendedName>
        <fullName evidence="3">DUF6542 domain-containing protein</fullName>
    </recommendedName>
</protein>
<name>A0AB72V9N9_CORGB</name>
<keyword evidence="2" id="KW-0472">Membrane</keyword>
<proteinExistence type="predicted"/>
<dbReference type="RefSeq" id="WP_011897007.1">
    <property type="nucleotide sequence ID" value="NC_009342.1"/>
</dbReference>
<feature type="transmembrane region" description="Helical" evidence="2">
    <location>
        <begin position="116"/>
        <end position="144"/>
    </location>
</feature>
<evidence type="ECO:0000313" key="4">
    <source>
        <dbReference type="EMBL" id="BAF54087.1"/>
    </source>
</evidence>
<gene>
    <name evidence="4" type="ordered locus">cgR_1110</name>
</gene>
<reference evidence="4" key="1">
    <citation type="journal article" date="2007" name="Microbiology">
        <title>Comparative analysis of the Corynebacterium glutamicum group and complete genome sequence of strain R.</title>
        <authorList>
            <person name="Yukawa H."/>
            <person name="Omumasaba C.A."/>
            <person name="Nonaka H."/>
            <person name="Kos P."/>
            <person name="Okai N."/>
            <person name="Suzuki N."/>
            <person name="Suda M."/>
            <person name="Tsuge Y."/>
            <person name="Watanabe J."/>
            <person name="Ikeda Y."/>
            <person name="Vertes A.A."/>
            <person name="Inui M."/>
        </authorList>
    </citation>
    <scope>NUCLEOTIDE SEQUENCE</scope>
    <source>
        <strain evidence="4">R</strain>
    </source>
</reference>
<dbReference type="Proteomes" id="UP000006698">
    <property type="component" value="Chromosome"/>
</dbReference>
<dbReference type="AlphaFoldDB" id="A0AB72V9N9"/>
<feature type="domain" description="DUF6542" evidence="3">
    <location>
        <begin position="22"/>
        <end position="147"/>
    </location>
</feature>
<feature type="transmembrane region" description="Helical" evidence="2">
    <location>
        <begin position="51"/>
        <end position="68"/>
    </location>
</feature>
<accession>A0AB72V9N9</accession>
<sequence length="276" mass="29950">MSHGSASSRRSSRPPQQTAFVGLPTWSGPSVVLASLITGMLVSLMLGVIGLPYQLIFIIATLGVTLLVEARGLFLTVASIPILFGIFTPLTSWFVSQQGVAANVSPGVSVTEILTAVYPLAQLFPTLIMVTLVAALIAVVRIILLRRNQESRQVSGERTRRAQREAEEANQNAARRARAQSTRVQSSKTRNRRAQPTGDTGSQVTVDELIRRSQERRQTVAQRQTERGVPFTPTPGPVVAPKPRPSAPEAPAPTDVGERRQAAPKRRISLDDDLYS</sequence>
<feature type="compositionally biased region" description="Basic and acidic residues" evidence="1">
    <location>
        <begin position="153"/>
        <end position="167"/>
    </location>
</feature>
<dbReference type="InterPro" id="IPR046672">
    <property type="entry name" value="DUF6542"/>
</dbReference>
<keyword evidence="2" id="KW-0812">Transmembrane</keyword>
<organism evidence="4">
    <name type="scientific">Corynebacterium glutamicum (strain R)</name>
    <dbReference type="NCBI Taxonomy" id="340322"/>
    <lineage>
        <taxon>Bacteria</taxon>
        <taxon>Bacillati</taxon>
        <taxon>Actinomycetota</taxon>
        <taxon>Actinomycetes</taxon>
        <taxon>Mycobacteriales</taxon>
        <taxon>Corynebacteriaceae</taxon>
        <taxon>Corynebacterium</taxon>
    </lineage>
</organism>